<dbReference type="EMBL" id="MU006723">
    <property type="protein sequence ID" value="KAF2625998.1"/>
    <property type="molecule type" value="Genomic_DNA"/>
</dbReference>
<comment type="caution">
    <text evidence="1">The sequence shown here is derived from an EMBL/GenBank/DDBJ whole genome shotgun (WGS) entry which is preliminary data.</text>
</comment>
<dbReference type="Proteomes" id="UP000799754">
    <property type="component" value="Unassembled WGS sequence"/>
</dbReference>
<reference evidence="1" key="1">
    <citation type="journal article" date="2020" name="Stud. Mycol.">
        <title>101 Dothideomycetes genomes: a test case for predicting lifestyles and emergence of pathogens.</title>
        <authorList>
            <person name="Haridas S."/>
            <person name="Albert R."/>
            <person name="Binder M."/>
            <person name="Bloem J."/>
            <person name="Labutti K."/>
            <person name="Salamov A."/>
            <person name="Andreopoulos B."/>
            <person name="Baker S."/>
            <person name="Barry K."/>
            <person name="Bills G."/>
            <person name="Bluhm B."/>
            <person name="Cannon C."/>
            <person name="Castanera R."/>
            <person name="Culley D."/>
            <person name="Daum C."/>
            <person name="Ezra D."/>
            <person name="Gonzalez J."/>
            <person name="Henrissat B."/>
            <person name="Kuo A."/>
            <person name="Liang C."/>
            <person name="Lipzen A."/>
            <person name="Lutzoni F."/>
            <person name="Magnuson J."/>
            <person name="Mondo S."/>
            <person name="Nolan M."/>
            <person name="Ohm R."/>
            <person name="Pangilinan J."/>
            <person name="Park H.-J."/>
            <person name="Ramirez L."/>
            <person name="Alfaro M."/>
            <person name="Sun H."/>
            <person name="Tritt A."/>
            <person name="Yoshinaga Y."/>
            <person name="Zwiers L.-H."/>
            <person name="Turgeon B."/>
            <person name="Goodwin S."/>
            <person name="Spatafora J."/>
            <person name="Crous P."/>
            <person name="Grigoriev I."/>
        </authorList>
    </citation>
    <scope>NUCLEOTIDE SEQUENCE</scope>
    <source>
        <strain evidence="1">CBS 525.71</strain>
    </source>
</reference>
<evidence type="ECO:0000313" key="2">
    <source>
        <dbReference type="Proteomes" id="UP000799754"/>
    </source>
</evidence>
<keyword evidence="2" id="KW-1185">Reference proteome</keyword>
<accession>A0ACB6RW30</accession>
<evidence type="ECO:0000313" key="1">
    <source>
        <dbReference type="EMBL" id="KAF2625998.1"/>
    </source>
</evidence>
<organism evidence="1 2">
    <name type="scientific">Macroventuria anomochaeta</name>
    <dbReference type="NCBI Taxonomy" id="301207"/>
    <lineage>
        <taxon>Eukaryota</taxon>
        <taxon>Fungi</taxon>
        <taxon>Dikarya</taxon>
        <taxon>Ascomycota</taxon>
        <taxon>Pezizomycotina</taxon>
        <taxon>Dothideomycetes</taxon>
        <taxon>Pleosporomycetidae</taxon>
        <taxon>Pleosporales</taxon>
        <taxon>Pleosporineae</taxon>
        <taxon>Didymellaceae</taxon>
        <taxon>Macroventuria</taxon>
    </lineage>
</organism>
<sequence>MNCTPPAQLRRCNLENITYSDPGVDEHRTRLGWCQAKDVYGETCGKHFSWTPPHPQLFCATHCRDVDHDAPCYFLKLPTELRQEIFKYLMPTRTIDSWTVYRSTKCNGYPSTGTPGSSLCTIFPTPLLSLYLGFNREVYEEVKDVFYAKATFSIDVSRNGVMLCGRRILGPRAPDGSSYQYDTQQTNDRFIQNFAWSLVRNYSVNIAIEKGYVAPGDHRMSGWDEEVELYDVRDFVVVIVYGVLAKAHRLDTLQVRLRLNKSDWDPEYILSSTKLLVGPFERLRCVRKPRFAGVCHGDGLFEQYGQRHRAWNDVNNRSVTPPLPEPLTVLGPGMPEFDSLAVDWERCLAMEEPSNILPRSPMTILFVEFKTLHNKLAKIMPHVIRHRRQCFLHRARVAREHEDIVSFRAVVAELLACWRHRLQLQELERAEVNMVLQRMISADTYPHKDQGVIKVDEAQSSGVIIDLI</sequence>
<name>A0ACB6RW30_9PLEO</name>
<proteinExistence type="predicted"/>
<protein>
    <submittedName>
        <fullName evidence="1">Uncharacterized protein</fullName>
    </submittedName>
</protein>
<gene>
    <name evidence="1" type="ORF">BU25DRAFT_459949</name>
</gene>